<name>A0A6M3LBS0_9ZZZZ</name>
<accession>A0A6M3LBS0</accession>
<sequence length="79" mass="9119">MENLRIWISVYNEKGGEVKIEVGDTDERGWYFDVFGSEVDYPLKWLDLVSDLKLSALKLSSVVSKEIDDDKIGYKDDDK</sequence>
<reference evidence="1" key="1">
    <citation type="submission" date="2020-03" db="EMBL/GenBank/DDBJ databases">
        <title>The deep terrestrial virosphere.</title>
        <authorList>
            <person name="Holmfeldt K."/>
            <person name="Nilsson E."/>
            <person name="Simone D."/>
            <person name="Lopez-Fernandez M."/>
            <person name="Wu X."/>
            <person name="de Brujin I."/>
            <person name="Lundin D."/>
            <person name="Andersson A."/>
            <person name="Bertilsson S."/>
            <person name="Dopson M."/>
        </authorList>
    </citation>
    <scope>NUCLEOTIDE SEQUENCE</scope>
    <source>
        <strain evidence="1">MM415B04834</strain>
    </source>
</reference>
<proteinExistence type="predicted"/>
<dbReference type="AlphaFoldDB" id="A0A6M3LBS0"/>
<protein>
    <submittedName>
        <fullName evidence="1">Uncharacterized protein</fullName>
    </submittedName>
</protein>
<gene>
    <name evidence="1" type="ORF">MM415B04834_0002</name>
</gene>
<organism evidence="1">
    <name type="scientific">viral metagenome</name>
    <dbReference type="NCBI Taxonomy" id="1070528"/>
    <lineage>
        <taxon>unclassified sequences</taxon>
        <taxon>metagenomes</taxon>
        <taxon>organismal metagenomes</taxon>
    </lineage>
</organism>
<dbReference type="EMBL" id="MT143043">
    <property type="protein sequence ID" value="QJA92160.1"/>
    <property type="molecule type" value="Genomic_DNA"/>
</dbReference>
<evidence type="ECO:0000313" key="1">
    <source>
        <dbReference type="EMBL" id="QJA92160.1"/>
    </source>
</evidence>